<sequence>MTVMLRFERPPGGFFPRQADVAMALMSLACPAAFAGSPPSP</sequence>
<proteinExistence type="predicted"/>
<evidence type="ECO:0000313" key="1">
    <source>
        <dbReference type="EMBL" id="AKT43311.1"/>
    </source>
</evidence>
<name>A0A0K1ER36_CHOCO</name>
<organism evidence="1 2">
    <name type="scientific">Chondromyces crocatus</name>
    <dbReference type="NCBI Taxonomy" id="52"/>
    <lineage>
        <taxon>Bacteria</taxon>
        <taxon>Pseudomonadati</taxon>
        <taxon>Myxococcota</taxon>
        <taxon>Polyangia</taxon>
        <taxon>Polyangiales</taxon>
        <taxon>Polyangiaceae</taxon>
        <taxon>Chondromyces</taxon>
    </lineage>
</organism>
<keyword evidence="2" id="KW-1185">Reference proteome</keyword>
<dbReference type="Proteomes" id="UP000067626">
    <property type="component" value="Chromosome"/>
</dbReference>
<accession>A0A0K1ER36</accession>
<dbReference type="STRING" id="52.CMC5_075430"/>
<dbReference type="KEGG" id="ccro:CMC5_075430"/>
<reference evidence="1 2" key="1">
    <citation type="submission" date="2015-07" db="EMBL/GenBank/DDBJ databases">
        <title>Genome analysis of myxobacterium Chondromyces crocatus Cm c5 reveals a high potential for natural compound synthesis and the genetic basis for the loss of fruiting body formation.</title>
        <authorList>
            <person name="Zaburannyi N."/>
            <person name="Bunk B."/>
            <person name="Maier J."/>
            <person name="Overmann J."/>
            <person name="Mueller R."/>
        </authorList>
    </citation>
    <scope>NUCLEOTIDE SEQUENCE [LARGE SCALE GENOMIC DNA]</scope>
    <source>
        <strain evidence="1 2">Cm c5</strain>
    </source>
</reference>
<dbReference type="AlphaFoldDB" id="A0A0K1ER36"/>
<protein>
    <submittedName>
        <fullName evidence="1">Uncharacterized protein</fullName>
    </submittedName>
</protein>
<gene>
    <name evidence="1" type="ORF">CMC5_075430</name>
</gene>
<evidence type="ECO:0000313" key="2">
    <source>
        <dbReference type="Proteomes" id="UP000067626"/>
    </source>
</evidence>
<dbReference type="EMBL" id="CP012159">
    <property type="protein sequence ID" value="AKT43311.1"/>
    <property type="molecule type" value="Genomic_DNA"/>
</dbReference>